<dbReference type="InterPro" id="IPR003663">
    <property type="entry name" value="Sugar/inositol_transpt"/>
</dbReference>
<dbReference type="SUPFAM" id="SSF103473">
    <property type="entry name" value="MFS general substrate transporter"/>
    <property type="match status" value="1"/>
</dbReference>
<dbReference type="Pfam" id="PF00083">
    <property type="entry name" value="Sugar_tr"/>
    <property type="match status" value="1"/>
</dbReference>
<keyword evidence="18" id="KW-1185">Reference proteome</keyword>
<evidence type="ECO:0000256" key="3">
    <source>
        <dbReference type="ARBA" id="ARBA00004651"/>
    </source>
</evidence>
<feature type="transmembrane region" description="Helical" evidence="15">
    <location>
        <begin position="65"/>
        <end position="89"/>
    </location>
</feature>
<feature type="transmembrane region" description="Helical" evidence="15">
    <location>
        <begin position="340"/>
        <end position="362"/>
    </location>
</feature>
<evidence type="ECO:0000256" key="9">
    <source>
        <dbReference type="ARBA" id="ARBA00022692"/>
    </source>
</evidence>
<feature type="transmembrane region" description="Helical" evidence="15">
    <location>
        <begin position="101"/>
        <end position="119"/>
    </location>
</feature>
<proteinExistence type="inferred from homology"/>
<name>A0A151N4J7_ALLMI</name>
<comment type="catalytic activity">
    <reaction evidence="1">
        <text>D-fructose(out) = D-fructose(in)</text>
        <dbReference type="Rhea" id="RHEA:60372"/>
        <dbReference type="ChEBI" id="CHEBI:37721"/>
    </reaction>
</comment>
<keyword evidence="8" id="KW-0762">Sugar transport</keyword>
<evidence type="ECO:0000256" key="5">
    <source>
        <dbReference type="ARBA" id="ARBA00015973"/>
    </source>
</evidence>
<keyword evidence="11 15" id="KW-0472">Membrane</keyword>
<sequence length="499" mass="55919">MADFLSDLVQYQKFFQMIFVLGIGGTLQIGFQVAMITYTSTHVKSFINETWLERYDSPIQSENLLLLWSFIVSIFGIGGILGSMSSGYLSVKYGKKKCLMGNNLLMLVSALFLGFSRMARSFEMILIGRLLCGMSAGFALLLHPQYIGEISPKKLRGFGNSTAAVFWALGKSIGQVMGQRELLGSKSLWPMLMALGGIPALAQLVILPFFPESPPYFLIHKGDEEGCMKAMKQLWGEGHHQVEIDDMLKEKSAMKNTKVMSILELLKEASFRWQLYTLISLSFTIQLSGINAIYFYALDVLHTAGFDEGTISYMSLGIGFCELISAIFCTIIIERCGRKVLLWCGYWIMAFLAAVLTVTLSLQDWFFWVPYCSLGLIIIYVSCFAIGPAGATASIRVEIFDQSSRPPAFVIGGSLNWTGLFVIGMIFPFIVENLGPFCFLIFMGALFISGIYIYLFLPETKGKSAMEIREEFNKLNFRKKCPPDIEKNFTEDYTFCTKL</sequence>
<evidence type="ECO:0000259" key="16">
    <source>
        <dbReference type="PROSITE" id="PS50850"/>
    </source>
</evidence>
<evidence type="ECO:0000256" key="12">
    <source>
        <dbReference type="ARBA" id="ARBA00029961"/>
    </source>
</evidence>
<protein>
    <recommendedName>
        <fullName evidence="5">Solute carrier family 2, facilitated glucose transporter member 5</fullName>
    </recommendedName>
    <alternativeName>
        <fullName evidence="13">Fructose transporter</fullName>
    </alternativeName>
    <alternativeName>
        <fullName evidence="12">Glucose transporter type 5, small intestine</fullName>
    </alternativeName>
</protein>
<dbReference type="GO" id="GO:0005353">
    <property type="term" value="F:fructose transmembrane transporter activity"/>
    <property type="evidence" value="ECO:0007669"/>
    <property type="project" value="UniProtKB-ARBA"/>
</dbReference>
<evidence type="ECO:0000256" key="6">
    <source>
        <dbReference type="ARBA" id="ARBA00022448"/>
    </source>
</evidence>
<dbReference type="InterPro" id="IPR036259">
    <property type="entry name" value="MFS_trans_sf"/>
</dbReference>
<comment type="similarity">
    <text evidence="4">Belongs to the major facilitator superfamily. Sugar transporter (TC 2.A.1.1) family. Glucose transporter subfamily.</text>
</comment>
<dbReference type="PROSITE" id="PS50850">
    <property type="entry name" value="MFS"/>
    <property type="match status" value="1"/>
</dbReference>
<feature type="transmembrane region" description="Helical" evidence="15">
    <location>
        <begin position="188"/>
        <end position="210"/>
    </location>
</feature>
<feature type="transmembrane region" description="Helical" evidence="15">
    <location>
        <begin position="437"/>
        <end position="457"/>
    </location>
</feature>
<dbReference type="OrthoDB" id="4142200at2759"/>
<feature type="transmembrane region" description="Helical" evidence="15">
    <location>
        <begin position="368"/>
        <end position="387"/>
    </location>
</feature>
<evidence type="ECO:0000256" key="11">
    <source>
        <dbReference type="ARBA" id="ARBA00023136"/>
    </source>
</evidence>
<evidence type="ECO:0000256" key="8">
    <source>
        <dbReference type="ARBA" id="ARBA00022597"/>
    </source>
</evidence>
<dbReference type="GO" id="GO:0046323">
    <property type="term" value="P:D-glucose import"/>
    <property type="evidence" value="ECO:0007669"/>
    <property type="project" value="TreeGrafter"/>
</dbReference>
<feature type="transmembrane region" description="Helical" evidence="15">
    <location>
        <begin position="408"/>
        <end position="431"/>
    </location>
</feature>
<dbReference type="InterPro" id="IPR045263">
    <property type="entry name" value="GLUT"/>
</dbReference>
<evidence type="ECO:0000256" key="2">
    <source>
        <dbReference type="ARBA" id="ARBA00004135"/>
    </source>
</evidence>
<accession>A0A151N4J7</accession>
<feature type="transmembrane region" description="Helical" evidence="15">
    <location>
        <begin position="275"/>
        <end position="298"/>
    </location>
</feature>
<dbReference type="NCBIfam" id="TIGR00879">
    <property type="entry name" value="SP"/>
    <property type="match status" value="1"/>
</dbReference>
<dbReference type="PANTHER" id="PTHR23503">
    <property type="entry name" value="SOLUTE CARRIER FAMILY 2"/>
    <property type="match status" value="1"/>
</dbReference>
<keyword evidence="10 15" id="KW-1133">Transmembrane helix</keyword>
<reference evidence="17 18" key="1">
    <citation type="journal article" date="2012" name="Genome Biol.">
        <title>Sequencing three crocodilian genomes to illuminate the evolution of archosaurs and amniotes.</title>
        <authorList>
            <person name="St John J.A."/>
            <person name="Braun E.L."/>
            <person name="Isberg S.R."/>
            <person name="Miles L.G."/>
            <person name="Chong A.Y."/>
            <person name="Gongora J."/>
            <person name="Dalzell P."/>
            <person name="Moran C."/>
            <person name="Bed'hom B."/>
            <person name="Abzhanov A."/>
            <person name="Burgess S.C."/>
            <person name="Cooksey A.M."/>
            <person name="Castoe T.A."/>
            <person name="Crawford N.G."/>
            <person name="Densmore L.D."/>
            <person name="Drew J.C."/>
            <person name="Edwards S.V."/>
            <person name="Faircloth B.C."/>
            <person name="Fujita M.K."/>
            <person name="Greenwold M.J."/>
            <person name="Hoffmann F.G."/>
            <person name="Howard J.M."/>
            <person name="Iguchi T."/>
            <person name="Janes D.E."/>
            <person name="Khan S.Y."/>
            <person name="Kohno S."/>
            <person name="de Koning A.J."/>
            <person name="Lance S.L."/>
            <person name="McCarthy F.M."/>
            <person name="McCormack J.E."/>
            <person name="Merchant M.E."/>
            <person name="Peterson D.G."/>
            <person name="Pollock D.D."/>
            <person name="Pourmand N."/>
            <person name="Raney B.J."/>
            <person name="Roessler K.A."/>
            <person name="Sanford J.R."/>
            <person name="Sawyer R.H."/>
            <person name="Schmidt C.J."/>
            <person name="Triplett E.W."/>
            <person name="Tuberville T.D."/>
            <person name="Venegas-Anaya M."/>
            <person name="Howard J.T."/>
            <person name="Jarvis E.D."/>
            <person name="Guillette L.J.Jr."/>
            <person name="Glenn T.C."/>
            <person name="Green R.E."/>
            <person name="Ray D.A."/>
        </authorList>
    </citation>
    <scope>NUCLEOTIDE SEQUENCE [LARGE SCALE GENOMIC DNA]</scope>
    <source>
        <strain evidence="17">KSC_2009_1</strain>
    </source>
</reference>
<evidence type="ECO:0000313" key="17">
    <source>
        <dbReference type="EMBL" id="KYO31617.1"/>
    </source>
</evidence>
<dbReference type="PANTHER" id="PTHR23503:SF54">
    <property type="entry name" value="MAJOR FACILITATOR SUPERFAMILY (MFS) PROFILE DOMAIN-CONTAINING PROTEIN"/>
    <property type="match status" value="1"/>
</dbReference>
<dbReference type="FunFam" id="1.20.1250.20:FF:001511">
    <property type="entry name" value="Solute carrier family 2, facilitated glucose transporter member 5"/>
    <property type="match status" value="1"/>
</dbReference>
<evidence type="ECO:0000313" key="18">
    <source>
        <dbReference type="Proteomes" id="UP000050525"/>
    </source>
</evidence>
<dbReference type="PROSITE" id="PS00217">
    <property type="entry name" value="SUGAR_TRANSPORT_2"/>
    <property type="match status" value="1"/>
</dbReference>
<organism evidence="17 18">
    <name type="scientific">Alligator mississippiensis</name>
    <name type="common">American alligator</name>
    <dbReference type="NCBI Taxonomy" id="8496"/>
    <lineage>
        <taxon>Eukaryota</taxon>
        <taxon>Metazoa</taxon>
        <taxon>Chordata</taxon>
        <taxon>Craniata</taxon>
        <taxon>Vertebrata</taxon>
        <taxon>Euteleostomi</taxon>
        <taxon>Archelosauria</taxon>
        <taxon>Archosauria</taxon>
        <taxon>Crocodylia</taxon>
        <taxon>Alligatoridae</taxon>
        <taxon>Alligatorinae</taxon>
        <taxon>Alligator</taxon>
    </lineage>
</organism>
<evidence type="ECO:0000256" key="1">
    <source>
        <dbReference type="ARBA" id="ARBA00000590"/>
    </source>
</evidence>
<comment type="subcellular location">
    <subcellularLocation>
        <location evidence="2">Cell membrane</location>
        <location evidence="2">Sarcolemma</location>
    </subcellularLocation>
    <subcellularLocation>
        <location evidence="3">Cell membrane</location>
        <topology evidence="3">Multi-pass membrane protein</topology>
    </subcellularLocation>
</comment>
<gene>
    <name evidence="17" type="ORF">Y1Q_0022735</name>
</gene>
<feature type="transmembrane region" description="Helical" evidence="15">
    <location>
        <begin position="125"/>
        <end position="143"/>
    </location>
</feature>
<keyword evidence="9 15" id="KW-0812">Transmembrane</keyword>
<keyword evidence="7" id="KW-1003">Cell membrane</keyword>
<dbReference type="GO" id="GO:0070837">
    <property type="term" value="P:dehydroascorbic acid transport"/>
    <property type="evidence" value="ECO:0007669"/>
    <property type="project" value="TreeGrafter"/>
</dbReference>
<feature type="transmembrane region" description="Helical" evidence="15">
    <location>
        <begin position="14"/>
        <end position="38"/>
    </location>
</feature>
<feature type="domain" description="Major facilitator superfamily (MFS) profile" evidence="16">
    <location>
        <begin position="18"/>
        <end position="461"/>
    </location>
</feature>
<dbReference type="GO" id="GO:0042383">
    <property type="term" value="C:sarcolemma"/>
    <property type="evidence" value="ECO:0007669"/>
    <property type="project" value="UniProtKB-SubCell"/>
</dbReference>
<feature type="transmembrane region" description="Helical" evidence="15">
    <location>
        <begin position="310"/>
        <end position="333"/>
    </location>
</feature>
<evidence type="ECO:0000256" key="7">
    <source>
        <dbReference type="ARBA" id="ARBA00022475"/>
    </source>
</evidence>
<dbReference type="InterPro" id="IPR005829">
    <property type="entry name" value="Sugar_transporter_CS"/>
</dbReference>
<dbReference type="AlphaFoldDB" id="A0A151N4J7"/>
<evidence type="ECO:0000256" key="15">
    <source>
        <dbReference type="SAM" id="Phobius"/>
    </source>
</evidence>
<evidence type="ECO:0000256" key="4">
    <source>
        <dbReference type="ARBA" id="ARBA00007004"/>
    </source>
</evidence>
<dbReference type="GO" id="GO:1990539">
    <property type="term" value="P:fructose import across plasma membrane"/>
    <property type="evidence" value="ECO:0007669"/>
    <property type="project" value="UniProtKB-ARBA"/>
</dbReference>
<dbReference type="Gene3D" id="1.20.1250.20">
    <property type="entry name" value="MFS general substrate transporter like domains"/>
    <property type="match status" value="1"/>
</dbReference>
<keyword evidence="6 14" id="KW-0813">Transport</keyword>
<dbReference type="KEGG" id="amj:106737489"/>
<dbReference type="InterPro" id="IPR005828">
    <property type="entry name" value="MFS_sugar_transport-like"/>
</dbReference>
<evidence type="ECO:0000256" key="13">
    <source>
        <dbReference type="ARBA" id="ARBA00031099"/>
    </source>
</evidence>
<evidence type="ECO:0000256" key="14">
    <source>
        <dbReference type="RuleBase" id="RU003346"/>
    </source>
</evidence>
<dbReference type="InterPro" id="IPR020846">
    <property type="entry name" value="MFS_dom"/>
</dbReference>
<dbReference type="Proteomes" id="UP000050525">
    <property type="component" value="Unassembled WGS sequence"/>
</dbReference>
<evidence type="ECO:0000256" key="10">
    <source>
        <dbReference type="ARBA" id="ARBA00022989"/>
    </source>
</evidence>
<dbReference type="GO" id="GO:0055056">
    <property type="term" value="F:D-glucose transmembrane transporter activity"/>
    <property type="evidence" value="ECO:0007669"/>
    <property type="project" value="TreeGrafter"/>
</dbReference>
<comment type="caution">
    <text evidence="17">The sequence shown here is derived from an EMBL/GenBank/DDBJ whole genome shotgun (WGS) entry which is preliminary data.</text>
</comment>
<dbReference type="PRINTS" id="PR00171">
    <property type="entry name" value="SUGRTRNSPORT"/>
</dbReference>
<dbReference type="EMBL" id="AKHW03004053">
    <property type="protein sequence ID" value="KYO31617.1"/>
    <property type="molecule type" value="Genomic_DNA"/>
</dbReference>